<dbReference type="RefSeq" id="WP_068336637.1">
    <property type="nucleotide sequence ID" value="NZ_LVHF01000033.1"/>
</dbReference>
<dbReference type="Pfam" id="PF11782">
    <property type="entry name" value="DUF3319"/>
    <property type="match status" value="1"/>
</dbReference>
<dbReference type="EMBL" id="LVHF01000033">
    <property type="protein sequence ID" value="OAN11572.1"/>
    <property type="molecule type" value="Genomic_DNA"/>
</dbReference>
<reference evidence="1 2" key="1">
    <citation type="submission" date="2016-03" db="EMBL/GenBank/DDBJ databases">
        <title>Photobacterium proteolyticum sp. nov. a protease producing bacterium isolated from ocean sediments of Laizhou Bay.</title>
        <authorList>
            <person name="Li Y."/>
        </authorList>
    </citation>
    <scope>NUCLEOTIDE SEQUENCE [LARGE SCALE GENOMIC DNA]</scope>
    <source>
        <strain evidence="1 2">R-40508</strain>
    </source>
</reference>
<dbReference type="InterPro" id="IPR021753">
    <property type="entry name" value="DUF3319"/>
</dbReference>
<evidence type="ECO:0008006" key="3">
    <source>
        <dbReference type="Google" id="ProtNLM"/>
    </source>
</evidence>
<dbReference type="Proteomes" id="UP000078503">
    <property type="component" value="Unassembled WGS sequence"/>
</dbReference>
<evidence type="ECO:0000313" key="1">
    <source>
        <dbReference type="EMBL" id="OAN11572.1"/>
    </source>
</evidence>
<dbReference type="AlphaFoldDB" id="A0A178K4C7"/>
<accession>A0A178K4C7</accession>
<protein>
    <recommendedName>
        <fullName evidence="3">DUF3319 domain-containing protein</fullName>
    </recommendedName>
</protein>
<organism evidence="1 2">
    <name type="scientific">Photobacterium jeanii</name>
    <dbReference type="NCBI Taxonomy" id="858640"/>
    <lineage>
        <taxon>Bacteria</taxon>
        <taxon>Pseudomonadati</taxon>
        <taxon>Pseudomonadota</taxon>
        <taxon>Gammaproteobacteria</taxon>
        <taxon>Vibrionales</taxon>
        <taxon>Vibrionaceae</taxon>
        <taxon>Photobacterium</taxon>
    </lineage>
</organism>
<sequence>MKKRLLYRGYHLENASGDLDDWKVNINGKILAGKVTLVKKSIDWWCDMKTIMSPASFAKADSAQQTTAQRKTEDYRGFKLINDSGKPNEWYVLLRGQLLKGSPVAIKKHLDKVIEKIAAQQKK</sequence>
<comment type="caution">
    <text evidence="1">The sequence shown here is derived from an EMBL/GenBank/DDBJ whole genome shotgun (WGS) entry which is preliminary data.</text>
</comment>
<evidence type="ECO:0000313" key="2">
    <source>
        <dbReference type="Proteomes" id="UP000078503"/>
    </source>
</evidence>
<proteinExistence type="predicted"/>
<dbReference type="OrthoDB" id="5872855at2"/>
<keyword evidence="2" id="KW-1185">Reference proteome</keyword>
<gene>
    <name evidence="1" type="ORF">A3K86_21865</name>
</gene>
<name>A0A178K4C7_9GAMM</name>